<sequence length="399" mass="44669">MEKVYRLLDWVDMAQAVDWLQDMTETPVTEYQLFQLCEAGKCAVYARIEDVSGASKGLRNGAAGKFPVTSCDYKKGLVLFDEVEPRGIQQILNATELKKAGTSTHVELEMIGEVITIKHSHTGTHRTACLAQWRATVGMRDCLITFKASDIQSLAEKMNMTAEQYLDSTEIEYLRKELEAAKDRVLANHSTIREMEHEAVKLCQQLDQERAAREAEALEQAKFHAVELEEMRKQISLYNEEIKYLCQLFEKSEANKRVELEDAMSIIRELSDKAGNAELLQAKLEVLHERYEAEKAVREAAERRAERAEAEAKPPHLLAITGLLELLLDNSRTRYTQGSAAEAIEALHPDWKGASASKLTKLFAEAKAVAKEADKVAQAKAEAREAAASRATARNTAKS</sequence>
<name>A0ABV6SH50_AZOPA</name>
<evidence type="ECO:0000313" key="4">
    <source>
        <dbReference type="Proteomes" id="UP001589891"/>
    </source>
</evidence>
<reference evidence="3 4" key="1">
    <citation type="submission" date="2024-09" db="EMBL/GenBank/DDBJ databases">
        <authorList>
            <person name="Sun Q."/>
            <person name="Mori K."/>
        </authorList>
    </citation>
    <scope>NUCLEOTIDE SEQUENCE [LARGE SCALE GENOMIC DNA]</scope>
    <source>
        <strain evidence="3 4">NCAIM B.01794</strain>
    </source>
</reference>
<dbReference type="Proteomes" id="UP001589891">
    <property type="component" value="Unassembled WGS sequence"/>
</dbReference>
<comment type="caution">
    <text evidence="3">The sequence shown here is derived from an EMBL/GenBank/DDBJ whole genome shotgun (WGS) entry which is preliminary data.</text>
</comment>
<organism evidence="3 4">
    <name type="scientific">Azorhizophilus paspali</name>
    <name type="common">Azotobacter paspali</name>
    <dbReference type="NCBI Taxonomy" id="69963"/>
    <lineage>
        <taxon>Bacteria</taxon>
        <taxon>Pseudomonadati</taxon>
        <taxon>Pseudomonadota</taxon>
        <taxon>Gammaproteobacteria</taxon>
        <taxon>Pseudomonadales</taxon>
        <taxon>Pseudomonadaceae</taxon>
        <taxon>Azorhizophilus</taxon>
    </lineage>
</organism>
<evidence type="ECO:0000256" key="2">
    <source>
        <dbReference type="SAM" id="MobiDB-lite"/>
    </source>
</evidence>
<evidence type="ECO:0000256" key="1">
    <source>
        <dbReference type="SAM" id="Coils"/>
    </source>
</evidence>
<dbReference type="EMBL" id="JBHLSS010000028">
    <property type="protein sequence ID" value="MFC0708860.1"/>
    <property type="molecule type" value="Genomic_DNA"/>
</dbReference>
<evidence type="ECO:0000313" key="3">
    <source>
        <dbReference type="EMBL" id="MFC0708860.1"/>
    </source>
</evidence>
<proteinExistence type="predicted"/>
<keyword evidence="4" id="KW-1185">Reference proteome</keyword>
<keyword evidence="1" id="KW-0175">Coiled coil</keyword>
<protein>
    <submittedName>
        <fullName evidence="3">Uncharacterized protein</fullName>
    </submittedName>
</protein>
<feature type="coiled-coil region" evidence="1">
    <location>
        <begin position="192"/>
        <end position="241"/>
    </location>
</feature>
<feature type="coiled-coil region" evidence="1">
    <location>
        <begin position="277"/>
        <end position="313"/>
    </location>
</feature>
<dbReference type="RefSeq" id="WP_376943213.1">
    <property type="nucleotide sequence ID" value="NZ_CP171449.1"/>
</dbReference>
<feature type="region of interest" description="Disordered" evidence="2">
    <location>
        <begin position="379"/>
        <end position="399"/>
    </location>
</feature>
<feature type="compositionally biased region" description="Low complexity" evidence="2">
    <location>
        <begin position="388"/>
        <end position="399"/>
    </location>
</feature>
<gene>
    <name evidence="3" type="ORF">ACFFGX_04375</name>
</gene>
<accession>A0ABV6SH50</accession>